<evidence type="ECO:0000313" key="4">
    <source>
        <dbReference type="EMBL" id="KHE91810.1"/>
    </source>
</evidence>
<dbReference type="Pfam" id="PF00072">
    <property type="entry name" value="Response_reg"/>
    <property type="match status" value="1"/>
</dbReference>
<sequence length="126" mass="14592">MHTILWMEGNKNQRLLYEQEFRLEGYDILTAPNGNKALIKIRRQRPDIIIMDVYMPKMGGIEAMGKILNEYRDVPIIIYTAYNNYKDNFMSWAADAYIVKSSDLTELKSKVKELLTDKVDAVKGAL</sequence>
<evidence type="ECO:0000259" key="3">
    <source>
        <dbReference type="PROSITE" id="PS50110"/>
    </source>
</evidence>
<dbReference type="InterPro" id="IPR050595">
    <property type="entry name" value="Bact_response_regulator"/>
</dbReference>
<gene>
    <name evidence="4" type="primary">cheY_7</name>
    <name evidence="4" type="ORF">SCABRO_02449</name>
</gene>
<dbReference type="Gene3D" id="3.40.50.2300">
    <property type="match status" value="1"/>
</dbReference>
<dbReference type="CDD" id="cd17554">
    <property type="entry name" value="REC_TrrA-like"/>
    <property type="match status" value="1"/>
</dbReference>
<evidence type="ECO:0000313" key="5">
    <source>
        <dbReference type="Proteomes" id="UP000030652"/>
    </source>
</evidence>
<feature type="domain" description="Response regulatory" evidence="3">
    <location>
        <begin position="3"/>
        <end position="115"/>
    </location>
</feature>
<dbReference type="InterPro" id="IPR001789">
    <property type="entry name" value="Sig_transdc_resp-reg_receiver"/>
</dbReference>
<accession>A0A0B0EMB7</accession>
<dbReference type="PANTHER" id="PTHR44591">
    <property type="entry name" value="STRESS RESPONSE REGULATOR PROTEIN 1"/>
    <property type="match status" value="1"/>
</dbReference>
<dbReference type="AlphaFoldDB" id="A0A0B0EMB7"/>
<proteinExistence type="predicted"/>
<dbReference type="SUPFAM" id="SSF52172">
    <property type="entry name" value="CheY-like"/>
    <property type="match status" value="1"/>
</dbReference>
<dbReference type="PANTHER" id="PTHR44591:SF18">
    <property type="entry name" value="REGULATORY PROTEIN"/>
    <property type="match status" value="1"/>
</dbReference>
<evidence type="ECO:0000256" key="2">
    <source>
        <dbReference type="PROSITE-ProRule" id="PRU00169"/>
    </source>
</evidence>
<name>A0A0B0EMB7_9BACT</name>
<feature type="modified residue" description="4-aspartylphosphate" evidence="2">
    <location>
        <position position="52"/>
    </location>
</feature>
<protein>
    <submittedName>
        <fullName evidence="4">Two component response regulator</fullName>
    </submittedName>
</protein>
<dbReference type="SMART" id="SM00448">
    <property type="entry name" value="REC"/>
    <property type="match status" value="1"/>
</dbReference>
<dbReference type="PROSITE" id="PS50110">
    <property type="entry name" value="RESPONSE_REGULATORY"/>
    <property type="match status" value="1"/>
</dbReference>
<keyword evidence="1 2" id="KW-0597">Phosphoprotein</keyword>
<dbReference type="eggNOG" id="COG0784">
    <property type="taxonomic scope" value="Bacteria"/>
</dbReference>
<dbReference type="Proteomes" id="UP000030652">
    <property type="component" value="Unassembled WGS sequence"/>
</dbReference>
<dbReference type="InterPro" id="IPR011006">
    <property type="entry name" value="CheY-like_superfamily"/>
</dbReference>
<evidence type="ECO:0000256" key="1">
    <source>
        <dbReference type="ARBA" id="ARBA00022553"/>
    </source>
</evidence>
<organism evidence="4 5">
    <name type="scientific">Candidatus Scalindua brodae</name>
    <dbReference type="NCBI Taxonomy" id="237368"/>
    <lineage>
        <taxon>Bacteria</taxon>
        <taxon>Pseudomonadati</taxon>
        <taxon>Planctomycetota</taxon>
        <taxon>Candidatus Brocadiia</taxon>
        <taxon>Candidatus Brocadiales</taxon>
        <taxon>Candidatus Scalinduaceae</taxon>
        <taxon>Candidatus Scalindua</taxon>
    </lineage>
</organism>
<reference evidence="4 5" key="1">
    <citation type="submission" date="2014-10" db="EMBL/GenBank/DDBJ databases">
        <title>Draft genome of anammox bacterium scalindua brodae, obtained using differential coverage binning of sequence data from two enrichment reactors.</title>
        <authorList>
            <person name="Speth D.R."/>
            <person name="Russ L."/>
            <person name="Kartal B."/>
            <person name="Op den Camp H.J."/>
            <person name="Dutilh B.E."/>
            <person name="Jetten M.S."/>
        </authorList>
    </citation>
    <scope>NUCLEOTIDE SEQUENCE [LARGE SCALE GENOMIC DNA]</scope>
    <source>
        <strain evidence="4">RU1</strain>
    </source>
</reference>
<comment type="caution">
    <text evidence="4">The sequence shown here is derived from an EMBL/GenBank/DDBJ whole genome shotgun (WGS) entry which is preliminary data.</text>
</comment>
<dbReference type="GO" id="GO:0000160">
    <property type="term" value="P:phosphorelay signal transduction system"/>
    <property type="evidence" value="ECO:0007669"/>
    <property type="project" value="InterPro"/>
</dbReference>
<dbReference type="EMBL" id="JRYO01000174">
    <property type="protein sequence ID" value="KHE91810.1"/>
    <property type="molecule type" value="Genomic_DNA"/>
</dbReference>